<gene>
    <name evidence="1" type="ORF">PoB_005764900</name>
</gene>
<dbReference type="Proteomes" id="UP000735302">
    <property type="component" value="Unassembled WGS sequence"/>
</dbReference>
<keyword evidence="2" id="KW-1185">Reference proteome</keyword>
<evidence type="ECO:0000313" key="1">
    <source>
        <dbReference type="EMBL" id="GFO31144.1"/>
    </source>
</evidence>
<organism evidence="1 2">
    <name type="scientific">Plakobranchus ocellatus</name>
    <dbReference type="NCBI Taxonomy" id="259542"/>
    <lineage>
        <taxon>Eukaryota</taxon>
        <taxon>Metazoa</taxon>
        <taxon>Spiralia</taxon>
        <taxon>Lophotrochozoa</taxon>
        <taxon>Mollusca</taxon>
        <taxon>Gastropoda</taxon>
        <taxon>Heterobranchia</taxon>
        <taxon>Euthyneura</taxon>
        <taxon>Panpulmonata</taxon>
        <taxon>Sacoglossa</taxon>
        <taxon>Placobranchoidea</taxon>
        <taxon>Plakobranchidae</taxon>
        <taxon>Plakobranchus</taxon>
    </lineage>
</organism>
<reference evidence="1 2" key="1">
    <citation type="journal article" date="2021" name="Elife">
        <title>Chloroplast acquisition without the gene transfer in kleptoplastic sea slugs, Plakobranchus ocellatus.</title>
        <authorList>
            <person name="Maeda T."/>
            <person name="Takahashi S."/>
            <person name="Yoshida T."/>
            <person name="Shimamura S."/>
            <person name="Takaki Y."/>
            <person name="Nagai Y."/>
            <person name="Toyoda A."/>
            <person name="Suzuki Y."/>
            <person name="Arimoto A."/>
            <person name="Ishii H."/>
            <person name="Satoh N."/>
            <person name="Nishiyama T."/>
            <person name="Hasebe M."/>
            <person name="Maruyama T."/>
            <person name="Minagawa J."/>
            <person name="Obokata J."/>
            <person name="Shigenobu S."/>
        </authorList>
    </citation>
    <scope>NUCLEOTIDE SEQUENCE [LARGE SCALE GENOMIC DNA]</scope>
</reference>
<dbReference type="EMBL" id="BLXT01006360">
    <property type="protein sequence ID" value="GFO31144.1"/>
    <property type="molecule type" value="Genomic_DNA"/>
</dbReference>
<protein>
    <submittedName>
        <fullName evidence="1">Uncharacterized protein</fullName>
    </submittedName>
</protein>
<comment type="caution">
    <text evidence="1">The sequence shown here is derived from an EMBL/GenBank/DDBJ whole genome shotgun (WGS) entry which is preliminary data.</text>
</comment>
<sequence length="160" mass="17600">MLCLALALSKARLGLELATERFRNSQDRTDSLAIGHQRPTSSVRREFMQSTVASASTLRSAGTSCRGFNFDPHPQTPWLDDCLKAGDQFVVDGLNNEFERKNIIELTKNRLLLNNSVLGKMRSGLTCLAGLKAQNALISSRLNALRLTTLGIENVSIPEL</sequence>
<accession>A0AAV4CET2</accession>
<evidence type="ECO:0000313" key="2">
    <source>
        <dbReference type="Proteomes" id="UP000735302"/>
    </source>
</evidence>
<proteinExistence type="predicted"/>
<dbReference type="AlphaFoldDB" id="A0AAV4CET2"/>
<name>A0AAV4CET2_9GAST</name>